<accession>A0ABX9D9T4</accession>
<gene>
    <name evidence="2" type="ORF">MED15_01095</name>
</gene>
<dbReference type="Proteomes" id="UP000249045">
    <property type="component" value="Unassembled WGS sequence"/>
</dbReference>
<feature type="region of interest" description="Disordered" evidence="1">
    <location>
        <begin position="27"/>
        <end position="46"/>
    </location>
</feature>
<sequence>MALEAHQNHVAGLDCAIDGRTISDAHLVDQSERPIPWRGGAGRNDE</sequence>
<protein>
    <submittedName>
        <fullName evidence="2">Uncharacterized protein</fullName>
    </submittedName>
</protein>
<proteinExistence type="predicted"/>
<evidence type="ECO:0000256" key="1">
    <source>
        <dbReference type="SAM" id="MobiDB-lite"/>
    </source>
</evidence>
<reference evidence="2 3" key="1">
    <citation type="submission" date="2018-03" db="EMBL/GenBank/DDBJ databases">
        <title>Defining the species Micromonospora saelicesensis and Micromonospora noduli under the framework of genomics.</title>
        <authorList>
            <person name="Riesco R."/>
            <person name="Trujillo M.E."/>
        </authorList>
    </citation>
    <scope>NUCLEOTIDE SEQUENCE [LARGE SCALE GENOMIC DNA]</scope>
    <source>
        <strain evidence="2 3">MED15</strain>
    </source>
</reference>
<dbReference type="EMBL" id="PYAC01000001">
    <property type="protein sequence ID" value="RAO25332.1"/>
    <property type="molecule type" value="Genomic_DNA"/>
</dbReference>
<keyword evidence="3" id="KW-1185">Reference proteome</keyword>
<name>A0ABX9D9T4_9ACTN</name>
<comment type="caution">
    <text evidence="2">The sequence shown here is derived from an EMBL/GenBank/DDBJ whole genome shotgun (WGS) entry which is preliminary data.</text>
</comment>
<evidence type="ECO:0000313" key="3">
    <source>
        <dbReference type="Proteomes" id="UP000249045"/>
    </source>
</evidence>
<organism evidence="2 3">
    <name type="scientific">Micromonospora noduli</name>
    <dbReference type="NCBI Taxonomy" id="709876"/>
    <lineage>
        <taxon>Bacteria</taxon>
        <taxon>Bacillati</taxon>
        <taxon>Actinomycetota</taxon>
        <taxon>Actinomycetes</taxon>
        <taxon>Micromonosporales</taxon>
        <taxon>Micromonosporaceae</taxon>
        <taxon>Micromonospora</taxon>
    </lineage>
</organism>
<evidence type="ECO:0000313" key="2">
    <source>
        <dbReference type="EMBL" id="RAO25332.1"/>
    </source>
</evidence>